<dbReference type="EMBL" id="CP133612">
    <property type="protein sequence ID" value="WMV11490.1"/>
    <property type="molecule type" value="Genomic_DNA"/>
</dbReference>
<dbReference type="CDD" id="cd00167">
    <property type="entry name" value="SANT"/>
    <property type="match status" value="1"/>
</dbReference>
<evidence type="ECO:0000259" key="6">
    <source>
        <dbReference type="PROSITE" id="PS51293"/>
    </source>
</evidence>
<dbReference type="Pfam" id="PF00249">
    <property type="entry name" value="Myb_DNA-binding"/>
    <property type="match status" value="1"/>
</dbReference>
<feature type="compositionally biased region" description="Basic and acidic residues" evidence="5">
    <location>
        <begin position="250"/>
        <end position="262"/>
    </location>
</feature>
<dbReference type="SUPFAM" id="SSF46689">
    <property type="entry name" value="Homeodomain-like"/>
    <property type="match status" value="1"/>
</dbReference>
<dbReference type="PANTHER" id="PTHR12802:SF136">
    <property type="entry name" value="PROTEIN REVEILLE 6-LIKE"/>
    <property type="match status" value="1"/>
</dbReference>
<protein>
    <recommendedName>
        <fullName evidence="6">SANT domain-containing protein</fullName>
    </recommendedName>
</protein>
<dbReference type="NCBIfam" id="TIGR01557">
    <property type="entry name" value="myb_SHAQKYF"/>
    <property type="match status" value="1"/>
</dbReference>
<feature type="region of interest" description="Disordered" evidence="5">
    <location>
        <begin position="224"/>
        <end position="275"/>
    </location>
</feature>
<evidence type="ECO:0000256" key="4">
    <source>
        <dbReference type="ARBA" id="ARBA00023242"/>
    </source>
</evidence>
<dbReference type="InterPro" id="IPR001005">
    <property type="entry name" value="SANT/Myb"/>
</dbReference>
<dbReference type="AlphaFoldDB" id="A0AAF0PYH8"/>
<dbReference type="GO" id="GO:0010597">
    <property type="term" value="P:green leaf volatile biosynthetic process"/>
    <property type="evidence" value="ECO:0007669"/>
    <property type="project" value="UniProtKB-ARBA"/>
</dbReference>
<feature type="region of interest" description="Disordered" evidence="5">
    <location>
        <begin position="141"/>
        <end position="163"/>
    </location>
</feature>
<evidence type="ECO:0000313" key="7">
    <source>
        <dbReference type="EMBL" id="WMV11490.1"/>
    </source>
</evidence>
<reference evidence="7" key="1">
    <citation type="submission" date="2023-08" db="EMBL/GenBank/DDBJ databases">
        <title>A de novo genome assembly of Solanum verrucosum Schlechtendal, a Mexican diploid species geographically isolated from the other diploid A-genome species in potato relatives.</title>
        <authorList>
            <person name="Hosaka K."/>
        </authorList>
    </citation>
    <scope>NUCLEOTIDE SEQUENCE</scope>
    <source>
        <tissue evidence="7">Young leaves</tissue>
    </source>
</reference>
<keyword evidence="2" id="KW-0238">DNA-binding</keyword>
<evidence type="ECO:0000256" key="3">
    <source>
        <dbReference type="ARBA" id="ARBA00023163"/>
    </source>
</evidence>
<evidence type="ECO:0000256" key="2">
    <source>
        <dbReference type="ARBA" id="ARBA00023125"/>
    </source>
</evidence>
<accession>A0AAF0PYH8</accession>
<evidence type="ECO:0000256" key="5">
    <source>
        <dbReference type="SAM" id="MobiDB-lite"/>
    </source>
</evidence>
<sequence>MVSVYPTPPGQNFHYMGDPMKTGLMGLHPVQSGTSIHGNLNLDSNTGLGVVVSDDHSKKTRKPYTITKSRESWTEQEHDKFLEALQLFDRDWKKIEAFVGSKTVIQIYYHISSSPTSLFNYQEQAMQIRSHAQKYFLKVQKSGTSEHVPPPRPKRKAAHPYPQKAPKKVMSQVGSIQFQPPGALPEPGFGIGPDPLSVSGNTINFTPWTYDSVPAISTTQMRKDDAQLSSGGVMQNCCSSSNENIPRINKTKESNDQKESQKQMKGTRRKQRRKWKVLGNLRGAREIFPEKKLGSIQSVGVTLRGSSAGKGLGQSPSGRRFEPQQGHWRHYKPAASPGPRGTNRGGPALKQRDPVGTASRVRKATPGNHVMPDFAQVYSFIGSVFDPSTRDHLQRLRKMDPIDIQTALMLMKNLSFNLSSPEFEDHRRLLSSYGLGAAKDKMDLPIKTDFRGNAIQAV</sequence>
<keyword evidence="4" id="KW-0539">Nucleus</keyword>
<organism evidence="7 8">
    <name type="scientific">Solanum verrucosum</name>
    <dbReference type="NCBI Taxonomy" id="315347"/>
    <lineage>
        <taxon>Eukaryota</taxon>
        <taxon>Viridiplantae</taxon>
        <taxon>Streptophyta</taxon>
        <taxon>Embryophyta</taxon>
        <taxon>Tracheophyta</taxon>
        <taxon>Spermatophyta</taxon>
        <taxon>Magnoliopsida</taxon>
        <taxon>eudicotyledons</taxon>
        <taxon>Gunneridae</taxon>
        <taxon>Pentapetalae</taxon>
        <taxon>asterids</taxon>
        <taxon>lamiids</taxon>
        <taxon>Solanales</taxon>
        <taxon>Solanaceae</taxon>
        <taxon>Solanoideae</taxon>
        <taxon>Solaneae</taxon>
        <taxon>Solanum</taxon>
    </lineage>
</organism>
<name>A0AAF0PYH8_SOLVR</name>
<dbReference type="InterPro" id="IPR009057">
    <property type="entry name" value="Homeodomain-like_sf"/>
</dbReference>
<gene>
    <name evidence="7" type="ORF">MTR67_004875</name>
</gene>
<dbReference type="SMART" id="SM00717">
    <property type="entry name" value="SANT"/>
    <property type="match status" value="1"/>
</dbReference>
<feature type="compositionally biased region" description="Polar residues" evidence="5">
    <location>
        <begin position="227"/>
        <end position="244"/>
    </location>
</feature>
<feature type="domain" description="SANT" evidence="6">
    <location>
        <begin position="68"/>
        <end position="119"/>
    </location>
</feature>
<keyword evidence="3" id="KW-0804">Transcription</keyword>
<dbReference type="PANTHER" id="PTHR12802">
    <property type="entry name" value="SWI/SNF COMPLEX-RELATED"/>
    <property type="match status" value="1"/>
</dbReference>
<dbReference type="Proteomes" id="UP001234989">
    <property type="component" value="Chromosome 1"/>
</dbReference>
<keyword evidence="8" id="KW-1185">Reference proteome</keyword>
<dbReference type="InterPro" id="IPR006447">
    <property type="entry name" value="Myb_dom_plants"/>
</dbReference>
<feature type="compositionally biased region" description="Basic residues" evidence="5">
    <location>
        <begin position="265"/>
        <end position="275"/>
    </location>
</feature>
<keyword evidence="1" id="KW-0805">Transcription regulation</keyword>
<proteinExistence type="predicted"/>
<dbReference type="GO" id="GO:0000976">
    <property type="term" value="F:transcription cis-regulatory region binding"/>
    <property type="evidence" value="ECO:0007669"/>
    <property type="project" value="UniProtKB-ARBA"/>
</dbReference>
<dbReference type="PROSITE" id="PS51293">
    <property type="entry name" value="SANT"/>
    <property type="match status" value="1"/>
</dbReference>
<dbReference type="Pfam" id="PF24904">
    <property type="entry name" value="RVE6"/>
    <property type="match status" value="1"/>
</dbReference>
<evidence type="ECO:0000313" key="8">
    <source>
        <dbReference type="Proteomes" id="UP001234989"/>
    </source>
</evidence>
<evidence type="ECO:0000256" key="1">
    <source>
        <dbReference type="ARBA" id="ARBA00023015"/>
    </source>
</evidence>
<feature type="region of interest" description="Disordered" evidence="5">
    <location>
        <begin position="306"/>
        <end position="367"/>
    </location>
</feature>
<dbReference type="InterPro" id="IPR017884">
    <property type="entry name" value="SANT_dom"/>
</dbReference>
<dbReference type="Gene3D" id="1.10.10.60">
    <property type="entry name" value="Homeodomain-like"/>
    <property type="match status" value="1"/>
</dbReference>